<dbReference type="AlphaFoldDB" id="A0A0D9XQD7"/>
<accession>A0A0D9XQD7</accession>
<reference evidence="2 3" key="1">
    <citation type="submission" date="2012-08" db="EMBL/GenBank/DDBJ databases">
        <title>Oryza genome evolution.</title>
        <authorList>
            <person name="Wing R.A."/>
        </authorList>
    </citation>
    <scope>NUCLEOTIDE SEQUENCE</scope>
</reference>
<reference evidence="3" key="2">
    <citation type="submission" date="2013-12" db="EMBL/GenBank/DDBJ databases">
        <authorList>
            <person name="Yu Y."/>
            <person name="Lee S."/>
            <person name="de Baynast K."/>
            <person name="Wissotski M."/>
            <person name="Liu L."/>
            <person name="Talag J."/>
            <person name="Goicoechea J."/>
            <person name="Angelova A."/>
            <person name="Jetty R."/>
            <person name="Kudrna D."/>
            <person name="Golser W."/>
            <person name="Rivera L."/>
            <person name="Zhang J."/>
            <person name="Wing R."/>
        </authorList>
    </citation>
    <scope>NUCLEOTIDE SEQUENCE</scope>
</reference>
<evidence type="ECO:0000313" key="2">
    <source>
        <dbReference type="EnsemblPlants" id="LPERR11G06190.1"/>
    </source>
</evidence>
<dbReference type="Pfam" id="PF13456">
    <property type="entry name" value="RVT_3"/>
    <property type="match status" value="1"/>
</dbReference>
<proteinExistence type="predicted"/>
<dbReference type="GO" id="GO:0004523">
    <property type="term" value="F:RNA-DNA hybrid ribonuclease activity"/>
    <property type="evidence" value="ECO:0007669"/>
    <property type="project" value="InterPro"/>
</dbReference>
<sequence>MAPASWRPPLENMIKINCDGAFNANDMSAASRWLASVSSALVAEVEAYRDGLQMIQTVGARDVILETDLAQLVSL</sequence>
<evidence type="ECO:0000313" key="3">
    <source>
        <dbReference type="Proteomes" id="UP000032180"/>
    </source>
</evidence>
<dbReference type="Gramene" id="LPERR11G06190.1">
    <property type="protein sequence ID" value="LPERR11G06190.1"/>
    <property type="gene ID" value="LPERR11G06190"/>
</dbReference>
<organism evidence="2 3">
    <name type="scientific">Leersia perrieri</name>
    <dbReference type="NCBI Taxonomy" id="77586"/>
    <lineage>
        <taxon>Eukaryota</taxon>
        <taxon>Viridiplantae</taxon>
        <taxon>Streptophyta</taxon>
        <taxon>Embryophyta</taxon>
        <taxon>Tracheophyta</taxon>
        <taxon>Spermatophyta</taxon>
        <taxon>Magnoliopsida</taxon>
        <taxon>Liliopsida</taxon>
        <taxon>Poales</taxon>
        <taxon>Poaceae</taxon>
        <taxon>BOP clade</taxon>
        <taxon>Oryzoideae</taxon>
        <taxon>Oryzeae</taxon>
        <taxon>Oryzinae</taxon>
        <taxon>Leersia</taxon>
    </lineage>
</organism>
<dbReference type="HOGENOM" id="CLU_2674655_0_0_1"/>
<dbReference type="InterPro" id="IPR052929">
    <property type="entry name" value="RNase_H-like_EbsB-rel"/>
</dbReference>
<evidence type="ECO:0000259" key="1">
    <source>
        <dbReference type="Pfam" id="PF13456"/>
    </source>
</evidence>
<dbReference type="GO" id="GO:0003676">
    <property type="term" value="F:nucleic acid binding"/>
    <property type="evidence" value="ECO:0007669"/>
    <property type="project" value="InterPro"/>
</dbReference>
<dbReference type="eggNOG" id="ENOG502R4NQ">
    <property type="taxonomic scope" value="Eukaryota"/>
</dbReference>
<dbReference type="PANTHER" id="PTHR47074:SF11">
    <property type="entry name" value="REVERSE TRANSCRIPTASE-LIKE PROTEIN"/>
    <property type="match status" value="1"/>
</dbReference>
<name>A0A0D9XQD7_9ORYZ</name>
<reference evidence="2" key="3">
    <citation type="submission" date="2015-04" db="UniProtKB">
        <authorList>
            <consortium name="EnsemblPlants"/>
        </authorList>
    </citation>
    <scope>IDENTIFICATION</scope>
</reference>
<dbReference type="EnsemblPlants" id="LPERR11G06190.1">
    <property type="protein sequence ID" value="LPERR11G06190.1"/>
    <property type="gene ID" value="LPERR11G06190"/>
</dbReference>
<keyword evidence="3" id="KW-1185">Reference proteome</keyword>
<dbReference type="InterPro" id="IPR002156">
    <property type="entry name" value="RNaseH_domain"/>
</dbReference>
<dbReference type="Proteomes" id="UP000032180">
    <property type="component" value="Chromosome 11"/>
</dbReference>
<dbReference type="PANTHER" id="PTHR47074">
    <property type="entry name" value="BNAC02G40300D PROTEIN"/>
    <property type="match status" value="1"/>
</dbReference>
<protein>
    <recommendedName>
        <fullName evidence="1">RNase H type-1 domain-containing protein</fullName>
    </recommendedName>
</protein>
<feature type="domain" description="RNase H type-1" evidence="1">
    <location>
        <begin position="24"/>
        <end position="74"/>
    </location>
</feature>